<evidence type="ECO:0000256" key="1">
    <source>
        <dbReference type="ARBA" id="ARBA00009353"/>
    </source>
</evidence>
<dbReference type="InterPro" id="IPR001509">
    <property type="entry name" value="Epimerase_deHydtase"/>
</dbReference>
<dbReference type="Pfam" id="PF08338">
    <property type="entry name" value="DUF1731"/>
    <property type="match status" value="1"/>
</dbReference>
<evidence type="ECO:0000259" key="2">
    <source>
        <dbReference type="Pfam" id="PF01370"/>
    </source>
</evidence>
<dbReference type="CDD" id="cd05242">
    <property type="entry name" value="SDR_a8"/>
    <property type="match status" value="1"/>
</dbReference>
<dbReference type="SUPFAM" id="SSF51735">
    <property type="entry name" value="NAD(P)-binding Rossmann-fold domains"/>
    <property type="match status" value="1"/>
</dbReference>
<dbReference type="PANTHER" id="PTHR11092:SF0">
    <property type="entry name" value="EPIMERASE FAMILY PROTEIN SDR39U1"/>
    <property type="match status" value="1"/>
</dbReference>
<dbReference type="EMBL" id="JBHLZN010000001">
    <property type="protein sequence ID" value="MFB9884875.1"/>
    <property type="molecule type" value="Genomic_DNA"/>
</dbReference>
<feature type="domain" description="NAD-dependent epimerase/dehydratase" evidence="2">
    <location>
        <begin position="3"/>
        <end position="215"/>
    </location>
</feature>
<dbReference type="InterPro" id="IPR013549">
    <property type="entry name" value="DUF1731"/>
</dbReference>
<dbReference type="Gene3D" id="3.40.50.720">
    <property type="entry name" value="NAD(P)-binding Rossmann-like Domain"/>
    <property type="match status" value="1"/>
</dbReference>
<feature type="domain" description="DUF1731" evidence="3">
    <location>
        <begin position="249"/>
        <end position="295"/>
    </location>
</feature>
<name>A0ABV5Z6M6_9GAMM</name>
<dbReference type="InterPro" id="IPR010099">
    <property type="entry name" value="SDR39U1"/>
</dbReference>
<sequence length="302" mass="33236">MRVLITGATGFLGCALVAMLTHQGHELVVWVRNLRRAREMLGHHVRAVEHLAELDSWRPEAVINLAGEPILGRRWSDGYKQRLLSSRVGLTRELVAWLAQGLAPAVMLSGSAIGYYGLQPATVYLDESSPGREGFTHKLCQEWEEAALLIQEQGTRVCLLRTGVVLGMGGGALAQMLTPFRLGLGGPVASGQQMMSWIHLQDWLDAVNFLLARPTLSGPFNLVSPNPVTNAEFSQALAHSLRRPGWMRMPEWLLRLLFAEGAEVLVQGQRVLPARLQQAGFKFAYPKLDRALGAILGHRKSA</sequence>
<dbReference type="InterPro" id="IPR036291">
    <property type="entry name" value="NAD(P)-bd_dom_sf"/>
</dbReference>
<protein>
    <submittedName>
        <fullName evidence="4">TIGR01777 family oxidoreductase</fullName>
    </submittedName>
</protein>
<comment type="similarity">
    <text evidence="1">Belongs to the NAD(P)-dependent epimerase/dehydratase family. SDR39U1 subfamily.</text>
</comment>
<gene>
    <name evidence="4" type="ORF">ACFFLH_00405</name>
</gene>
<evidence type="ECO:0000313" key="5">
    <source>
        <dbReference type="Proteomes" id="UP001589628"/>
    </source>
</evidence>
<accession>A0ABV5Z6M6</accession>
<reference evidence="4 5" key="1">
    <citation type="submission" date="2024-09" db="EMBL/GenBank/DDBJ databases">
        <authorList>
            <person name="Sun Q."/>
            <person name="Mori K."/>
        </authorList>
    </citation>
    <scope>NUCLEOTIDE SEQUENCE [LARGE SCALE GENOMIC DNA]</scope>
    <source>
        <strain evidence="4 5">ATCC 51285</strain>
    </source>
</reference>
<evidence type="ECO:0000313" key="4">
    <source>
        <dbReference type="EMBL" id="MFB9884875.1"/>
    </source>
</evidence>
<comment type="caution">
    <text evidence="4">The sequence shown here is derived from an EMBL/GenBank/DDBJ whole genome shotgun (WGS) entry which is preliminary data.</text>
</comment>
<evidence type="ECO:0000259" key="3">
    <source>
        <dbReference type="Pfam" id="PF08338"/>
    </source>
</evidence>
<dbReference type="Pfam" id="PF01370">
    <property type="entry name" value="Epimerase"/>
    <property type="match status" value="1"/>
</dbReference>
<dbReference type="PANTHER" id="PTHR11092">
    <property type="entry name" value="SUGAR NUCLEOTIDE EPIMERASE RELATED"/>
    <property type="match status" value="1"/>
</dbReference>
<dbReference type="RefSeq" id="WP_027313485.1">
    <property type="nucleotide sequence ID" value="NZ_JBHLZN010000001.1"/>
</dbReference>
<keyword evidence="5" id="KW-1185">Reference proteome</keyword>
<organism evidence="4 5">
    <name type="scientific">Balneatrix alpica</name>
    <dbReference type="NCBI Taxonomy" id="75684"/>
    <lineage>
        <taxon>Bacteria</taxon>
        <taxon>Pseudomonadati</taxon>
        <taxon>Pseudomonadota</taxon>
        <taxon>Gammaproteobacteria</taxon>
        <taxon>Oceanospirillales</taxon>
        <taxon>Balneatrichaceae</taxon>
        <taxon>Balneatrix</taxon>
    </lineage>
</organism>
<dbReference type="Proteomes" id="UP001589628">
    <property type="component" value="Unassembled WGS sequence"/>
</dbReference>
<proteinExistence type="inferred from homology"/>
<dbReference type="NCBIfam" id="TIGR01777">
    <property type="entry name" value="yfcH"/>
    <property type="match status" value="1"/>
</dbReference>